<reference evidence="1 2" key="2">
    <citation type="submission" date="2023-11" db="EMBL/GenBank/DDBJ databases">
        <authorList>
            <person name="Lara A.C."/>
            <person name="Chronakova A."/>
        </authorList>
    </citation>
    <scope>NUCLEOTIDE SEQUENCE [LARGE SCALE GENOMIC DNA]</scope>
    <source>
        <strain evidence="1 2">BCCO 10_0856</strain>
    </source>
</reference>
<evidence type="ECO:0000313" key="1">
    <source>
        <dbReference type="EMBL" id="MDX8030418.1"/>
    </source>
</evidence>
<protein>
    <submittedName>
        <fullName evidence="1">Uncharacterized protein</fullName>
    </submittedName>
</protein>
<evidence type="ECO:0000313" key="2">
    <source>
        <dbReference type="Proteomes" id="UP001285521"/>
    </source>
</evidence>
<sequence length="288" mass="31388">MGAHGHLPGRALLGLQALAGNRAVQRAVTEGKFNIVGENHDKTNRWETFEKDFAKSKGLDYWRENKFKHGGKRGDHPVLIALQMVSFLGDHATVSRARLTTVTQSLSDPATDATVLRARLGALLNALPSVPVAMSLYKVCQRKGMPKVVVQDCLPLVRLTNVVHALRPRLVAGSGLAEALHEVDGMLAGLISEAESIIRANGFGSDLLAEGHDAWRPVIAQISWQRAGYMLNRANKAAAAGVRGIWKVGDDHVTEMGAMALDPGPDVEITGRKEFSRQLKEWRRRSVS</sequence>
<keyword evidence="2" id="KW-1185">Reference proteome</keyword>
<dbReference type="RefSeq" id="WP_319965428.1">
    <property type="nucleotide sequence ID" value="NZ_JAXAVW010000006.1"/>
</dbReference>
<comment type="caution">
    <text evidence="1">The sequence shown here is derived from an EMBL/GenBank/DDBJ whole genome shotgun (WGS) entry which is preliminary data.</text>
</comment>
<accession>A0ABU4SX17</accession>
<dbReference type="Proteomes" id="UP001285521">
    <property type="component" value="Unassembled WGS sequence"/>
</dbReference>
<dbReference type="EMBL" id="JAXAVW010000006">
    <property type="protein sequence ID" value="MDX8030418.1"/>
    <property type="molecule type" value="Genomic_DNA"/>
</dbReference>
<proteinExistence type="predicted"/>
<organism evidence="1 2">
    <name type="scientific">Lentzea miocenica</name>
    <dbReference type="NCBI Taxonomy" id="3095431"/>
    <lineage>
        <taxon>Bacteria</taxon>
        <taxon>Bacillati</taxon>
        <taxon>Actinomycetota</taxon>
        <taxon>Actinomycetes</taxon>
        <taxon>Pseudonocardiales</taxon>
        <taxon>Pseudonocardiaceae</taxon>
        <taxon>Lentzea</taxon>
    </lineage>
</organism>
<gene>
    <name evidence="1" type="ORF">SK803_09365</name>
</gene>
<reference evidence="1 2" key="1">
    <citation type="submission" date="2023-11" db="EMBL/GenBank/DDBJ databases">
        <title>Lentzea sokolovensis, sp. nov., Lentzea kristufkii, sp. nov., and Lentzea miocenensis, sp. nov., rare actinobacteria from Sokolov Coal Basin, Miocene lacustrine sediment, Czech Republic.</title>
        <authorList>
            <person name="Lara A."/>
            <person name="Kotroba L."/>
            <person name="Nouioui I."/>
            <person name="Neumann-Schaal M."/>
            <person name="Mast Y."/>
            <person name="Chronakova A."/>
        </authorList>
    </citation>
    <scope>NUCLEOTIDE SEQUENCE [LARGE SCALE GENOMIC DNA]</scope>
    <source>
        <strain evidence="1 2">BCCO 10_0856</strain>
    </source>
</reference>
<name>A0ABU4SX17_9PSEU</name>